<dbReference type="InterPro" id="IPR052155">
    <property type="entry name" value="Biofilm_reg_signaling"/>
</dbReference>
<evidence type="ECO:0000313" key="6">
    <source>
        <dbReference type="Proteomes" id="UP001595683"/>
    </source>
</evidence>
<dbReference type="Pfam" id="PF00563">
    <property type="entry name" value="EAL"/>
    <property type="match status" value="1"/>
</dbReference>
<feature type="domain" description="EAL" evidence="2">
    <location>
        <begin position="515"/>
        <end position="764"/>
    </location>
</feature>
<dbReference type="InterPro" id="IPR003660">
    <property type="entry name" value="HAMP_dom"/>
</dbReference>
<dbReference type="Gene3D" id="6.10.340.10">
    <property type="match status" value="1"/>
</dbReference>
<evidence type="ECO:0000256" key="1">
    <source>
        <dbReference type="SAM" id="Phobius"/>
    </source>
</evidence>
<name>A0ABV7V4S5_9SPHN</name>
<keyword evidence="6" id="KW-1185">Reference proteome</keyword>
<feature type="transmembrane region" description="Helical" evidence="1">
    <location>
        <begin position="193"/>
        <end position="213"/>
    </location>
</feature>
<proteinExistence type="predicted"/>
<dbReference type="PROSITE" id="PS50887">
    <property type="entry name" value="GGDEF"/>
    <property type="match status" value="1"/>
</dbReference>
<dbReference type="SMART" id="SM00304">
    <property type="entry name" value="HAMP"/>
    <property type="match status" value="2"/>
</dbReference>
<dbReference type="SUPFAM" id="SSF55073">
    <property type="entry name" value="Nucleotide cyclase"/>
    <property type="match status" value="1"/>
</dbReference>
<dbReference type="SUPFAM" id="SSF141868">
    <property type="entry name" value="EAL domain-like"/>
    <property type="match status" value="1"/>
</dbReference>
<dbReference type="InterPro" id="IPR024478">
    <property type="entry name" value="HlyB_4HB_MCP"/>
</dbReference>
<dbReference type="SMART" id="SM00267">
    <property type="entry name" value="GGDEF"/>
    <property type="match status" value="1"/>
</dbReference>
<dbReference type="CDD" id="cd06225">
    <property type="entry name" value="HAMP"/>
    <property type="match status" value="1"/>
</dbReference>
<dbReference type="InterPro" id="IPR035919">
    <property type="entry name" value="EAL_sf"/>
</dbReference>
<organism evidence="5 6">
    <name type="scientific">Novosphingobium pokkalii</name>
    <dbReference type="NCBI Taxonomy" id="1770194"/>
    <lineage>
        <taxon>Bacteria</taxon>
        <taxon>Pseudomonadati</taxon>
        <taxon>Pseudomonadota</taxon>
        <taxon>Alphaproteobacteria</taxon>
        <taxon>Sphingomonadales</taxon>
        <taxon>Sphingomonadaceae</taxon>
        <taxon>Novosphingobium</taxon>
    </lineage>
</organism>
<dbReference type="Proteomes" id="UP001595683">
    <property type="component" value="Unassembled WGS sequence"/>
</dbReference>
<dbReference type="CDD" id="cd01949">
    <property type="entry name" value="GGDEF"/>
    <property type="match status" value="1"/>
</dbReference>
<dbReference type="InterPro" id="IPR029787">
    <property type="entry name" value="Nucleotide_cyclase"/>
</dbReference>
<feature type="domain" description="HAMP" evidence="3">
    <location>
        <begin position="214"/>
        <end position="267"/>
    </location>
</feature>
<dbReference type="RefSeq" id="WP_191324367.1">
    <property type="nucleotide sequence ID" value="NZ_BMZP01000008.1"/>
</dbReference>
<reference evidence="6" key="1">
    <citation type="journal article" date="2019" name="Int. J. Syst. Evol. Microbiol.">
        <title>The Global Catalogue of Microorganisms (GCM) 10K type strain sequencing project: providing services to taxonomists for standard genome sequencing and annotation.</title>
        <authorList>
            <consortium name="The Broad Institute Genomics Platform"/>
            <consortium name="The Broad Institute Genome Sequencing Center for Infectious Disease"/>
            <person name="Wu L."/>
            <person name="Ma J."/>
        </authorList>
    </citation>
    <scope>NUCLEOTIDE SEQUENCE [LARGE SCALE GENOMIC DNA]</scope>
    <source>
        <strain evidence="6">KCTC 42224</strain>
    </source>
</reference>
<evidence type="ECO:0000259" key="2">
    <source>
        <dbReference type="PROSITE" id="PS50883"/>
    </source>
</evidence>
<dbReference type="InterPro" id="IPR001633">
    <property type="entry name" value="EAL_dom"/>
</dbReference>
<dbReference type="Gene3D" id="3.20.20.450">
    <property type="entry name" value="EAL domain"/>
    <property type="match status" value="1"/>
</dbReference>
<gene>
    <name evidence="5" type="ORF">ACFOOT_09535</name>
</gene>
<dbReference type="NCBIfam" id="TIGR00254">
    <property type="entry name" value="GGDEF"/>
    <property type="match status" value="1"/>
</dbReference>
<evidence type="ECO:0000259" key="4">
    <source>
        <dbReference type="PROSITE" id="PS50887"/>
    </source>
</evidence>
<protein>
    <submittedName>
        <fullName evidence="5">EAL domain-containing protein</fullName>
    </submittedName>
</protein>
<dbReference type="Pfam" id="PF00990">
    <property type="entry name" value="GGDEF"/>
    <property type="match status" value="1"/>
</dbReference>
<dbReference type="Pfam" id="PF12729">
    <property type="entry name" value="4HB_MCP_1"/>
    <property type="match status" value="1"/>
</dbReference>
<dbReference type="Pfam" id="PF00672">
    <property type="entry name" value="HAMP"/>
    <property type="match status" value="1"/>
</dbReference>
<evidence type="ECO:0000259" key="3">
    <source>
        <dbReference type="PROSITE" id="PS50885"/>
    </source>
</evidence>
<keyword evidence="1" id="KW-1133">Transmembrane helix</keyword>
<dbReference type="PROSITE" id="PS50883">
    <property type="entry name" value="EAL"/>
    <property type="match status" value="1"/>
</dbReference>
<evidence type="ECO:0000313" key="5">
    <source>
        <dbReference type="EMBL" id="MFC3671671.1"/>
    </source>
</evidence>
<dbReference type="PROSITE" id="PS50885">
    <property type="entry name" value="HAMP"/>
    <property type="match status" value="1"/>
</dbReference>
<dbReference type="SUPFAM" id="SSF158472">
    <property type="entry name" value="HAMP domain-like"/>
    <property type="match status" value="1"/>
</dbReference>
<keyword evidence="1" id="KW-0472">Membrane</keyword>
<dbReference type="InterPro" id="IPR043128">
    <property type="entry name" value="Rev_trsase/Diguanyl_cyclase"/>
</dbReference>
<dbReference type="Gene3D" id="3.30.70.270">
    <property type="match status" value="1"/>
</dbReference>
<dbReference type="InterPro" id="IPR000160">
    <property type="entry name" value="GGDEF_dom"/>
</dbReference>
<keyword evidence="1" id="KW-0812">Transmembrane</keyword>
<dbReference type="EMBL" id="JBHRYE010000013">
    <property type="protein sequence ID" value="MFC3671671.1"/>
    <property type="molecule type" value="Genomic_DNA"/>
</dbReference>
<comment type="caution">
    <text evidence="5">The sequence shown here is derived from an EMBL/GenBank/DDBJ whole genome shotgun (WGS) entry which is preliminary data.</text>
</comment>
<feature type="domain" description="GGDEF" evidence="4">
    <location>
        <begin position="373"/>
        <end position="506"/>
    </location>
</feature>
<sequence>MPLGIVNRITIRAFVLGSFAVLLLVALAAVLIPVRSAIDADRHINQIENDVIPRLVQLDRIKSEVTNARQHMAKALIDGTAERHAAEAMATHASMMEAERLIARYRSTIVDPEERRLFEHATTVWRTWKTAREEVLRVALQDYAAAAALYQVDAPYLGNDLGGTIDAVIAHQQQRSMILARNEARNIHDAVRLAVGLGVVMVAVAALIIACLLRRVTTPLLRLAEAMRAMGDGALDHAIPGGQRHDEIGAISQALYAIKRLVAHKAREKANQELAVQRRLAEQAREEERKREVVIDRISCALSAMASGDLGKARPQLPAEYERIARDFETTVGRWLQAQDAVEYLATHDALTGLGNAGLARRTVDELVADEPPYFAILLFELERFSAINEVFGHAAGDDLLRDVAEILRQAAHPHDVIARMGSHEFAIVQRAADGPDDTRRLAATIADAVAARWNPSRDPRAVALGTGIATYPSDGDTAAALQSAAALALDRARKAGRGQTRFFDASMDAAARAALRLQSDLGHALVRRQFHLDFQPIVDPASHAVQGYEALLRWCHPDLGAIPPGEFIPLAESSGAIVAIGEWVLHQACAAASTWPGEVFVAVNISAVQLQLANLPEIVAQTLHDTGLAPQRLELEITETALISNREGALAILEKIRALGVHISMDDFGTGYSSLSSLQSFPFSKLKIDQSFVARALTDAKARSIIRAVVGLGRSLGLPVLAEGVETESQRQLVMEEGCTEAQGYLFGRAVNPAEAPPSQRRA</sequence>
<dbReference type="SMART" id="SM00052">
    <property type="entry name" value="EAL"/>
    <property type="match status" value="1"/>
</dbReference>
<accession>A0ABV7V4S5</accession>
<dbReference type="PANTHER" id="PTHR44757">
    <property type="entry name" value="DIGUANYLATE CYCLASE DGCP"/>
    <property type="match status" value="1"/>
</dbReference>
<dbReference type="CDD" id="cd01948">
    <property type="entry name" value="EAL"/>
    <property type="match status" value="1"/>
</dbReference>
<dbReference type="PANTHER" id="PTHR44757:SF2">
    <property type="entry name" value="BIOFILM ARCHITECTURE MAINTENANCE PROTEIN MBAA"/>
    <property type="match status" value="1"/>
</dbReference>